<keyword evidence="2" id="KW-1185">Reference proteome</keyword>
<accession>A0AAV4U9V8</accession>
<dbReference type="AlphaFoldDB" id="A0AAV4U9V8"/>
<dbReference type="EMBL" id="BPLQ01010945">
    <property type="protein sequence ID" value="GIY54578.1"/>
    <property type="molecule type" value="Genomic_DNA"/>
</dbReference>
<comment type="caution">
    <text evidence="1">The sequence shown here is derived from an EMBL/GenBank/DDBJ whole genome shotgun (WGS) entry which is preliminary data.</text>
</comment>
<protein>
    <submittedName>
        <fullName evidence="1">Uncharacterized protein</fullName>
    </submittedName>
</protein>
<sequence>MHELVVADFKNIEQKSWRAKVQDRRRHDFCLRRGFGQDVSANTLIAVRVFDLLGRLPLRLSFSKEMSENHLMARCLFPG</sequence>
<evidence type="ECO:0000313" key="2">
    <source>
        <dbReference type="Proteomes" id="UP001054837"/>
    </source>
</evidence>
<gene>
    <name evidence="1" type="ORF">CDAR_115361</name>
</gene>
<name>A0AAV4U9V8_9ARAC</name>
<reference evidence="1 2" key="1">
    <citation type="submission" date="2021-06" db="EMBL/GenBank/DDBJ databases">
        <title>Caerostris darwini draft genome.</title>
        <authorList>
            <person name="Kono N."/>
            <person name="Arakawa K."/>
        </authorList>
    </citation>
    <scope>NUCLEOTIDE SEQUENCE [LARGE SCALE GENOMIC DNA]</scope>
</reference>
<organism evidence="1 2">
    <name type="scientific">Caerostris darwini</name>
    <dbReference type="NCBI Taxonomy" id="1538125"/>
    <lineage>
        <taxon>Eukaryota</taxon>
        <taxon>Metazoa</taxon>
        <taxon>Ecdysozoa</taxon>
        <taxon>Arthropoda</taxon>
        <taxon>Chelicerata</taxon>
        <taxon>Arachnida</taxon>
        <taxon>Araneae</taxon>
        <taxon>Araneomorphae</taxon>
        <taxon>Entelegynae</taxon>
        <taxon>Araneoidea</taxon>
        <taxon>Araneidae</taxon>
        <taxon>Caerostris</taxon>
    </lineage>
</organism>
<proteinExistence type="predicted"/>
<dbReference type="Proteomes" id="UP001054837">
    <property type="component" value="Unassembled WGS sequence"/>
</dbReference>
<evidence type="ECO:0000313" key="1">
    <source>
        <dbReference type="EMBL" id="GIY54578.1"/>
    </source>
</evidence>